<dbReference type="AlphaFoldDB" id="A0A2S5KK56"/>
<reference evidence="3 4" key="1">
    <citation type="submission" date="2018-02" db="EMBL/GenBank/DDBJ databases">
        <title>novel marine gammaproteobacteria from coastal saline agro ecosystem.</title>
        <authorList>
            <person name="Krishnan R."/>
            <person name="Ramesh Kumar N."/>
        </authorList>
    </citation>
    <scope>NUCLEOTIDE SEQUENCE [LARGE SCALE GENOMIC DNA]</scope>
    <source>
        <strain evidence="3 4">228</strain>
    </source>
</reference>
<gene>
    <name evidence="3" type="ORF">C4K68_22375</name>
</gene>
<evidence type="ECO:0000256" key="1">
    <source>
        <dbReference type="ARBA" id="ARBA00022801"/>
    </source>
</evidence>
<dbReference type="PANTHER" id="PTHR48081:SF33">
    <property type="entry name" value="KYNURENINE FORMAMIDASE"/>
    <property type="match status" value="1"/>
</dbReference>
<dbReference type="GO" id="GO:0016787">
    <property type="term" value="F:hydrolase activity"/>
    <property type="evidence" value="ECO:0007669"/>
    <property type="project" value="UniProtKB-KW"/>
</dbReference>
<organism evidence="3 4">
    <name type="scientific">Proteobacteria bacterium 228</name>
    <dbReference type="NCBI Taxonomy" id="2083153"/>
    <lineage>
        <taxon>Bacteria</taxon>
        <taxon>Pseudomonadati</taxon>
        <taxon>Pseudomonadota</taxon>
    </lineage>
</organism>
<dbReference type="EMBL" id="PRLP01000109">
    <property type="protein sequence ID" value="PPC75112.1"/>
    <property type="molecule type" value="Genomic_DNA"/>
</dbReference>
<evidence type="ECO:0000313" key="3">
    <source>
        <dbReference type="EMBL" id="PPC75112.1"/>
    </source>
</evidence>
<dbReference type="Proteomes" id="UP000238196">
    <property type="component" value="Unassembled WGS sequence"/>
</dbReference>
<dbReference type="InterPro" id="IPR049492">
    <property type="entry name" value="BD-FAE-like_dom"/>
</dbReference>
<comment type="caution">
    <text evidence="3">The sequence shown here is derived from an EMBL/GenBank/DDBJ whole genome shotgun (WGS) entry which is preliminary data.</text>
</comment>
<dbReference type="InterPro" id="IPR029058">
    <property type="entry name" value="AB_hydrolase_fold"/>
</dbReference>
<dbReference type="Gene3D" id="3.40.50.1820">
    <property type="entry name" value="alpha/beta hydrolase"/>
    <property type="match status" value="1"/>
</dbReference>
<proteinExistence type="predicted"/>
<name>A0A2S5KK56_9PROT</name>
<dbReference type="PANTHER" id="PTHR48081">
    <property type="entry name" value="AB HYDROLASE SUPERFAMILY PROTEIN C4A8.06C"/>
    <property type="match status" value="1"/>
</dbReference>
<evidence type="ECO:0000259" key="2">
    <source>
        <dbReference type="Pfam" id="PF20434"/>
    </source>
</evidence>
<dbReference type="InterPro" id="IPR050300">
    <property type="entry name" value="GDXG_lipolytic_enzyme"/>
</dbReference>
<sequence length="298" mass="32215">MTRLGFLLGFTGLLAASTTLVACGPVRVINALTPTRDLLVHKDMAYGSLPRQQLDIYQPAASRHNAVVVFVHGGSWASGSKDDYLFVGQAFASMGFTTVIPNYRLYPDAVFPDFINDVAQAVARLPALLNTQEEPCADPLRLILVGHSAGAHTVAMLVTDPQYLQRAGAKAQVLGWVGMAGPYDLPLDDPLVVDKFRAVQGDEANPLRLATSAVPPALLLHGTADDTVYPYHSERLATRLQQLAVPVTLREYAGTNHTRLLGSLASTLRFLNPAYEDIEQFVEQLDPPGRCPVRATAS</sequence>
<accession>A0A2S5KK56</accession>
<protein>
    <recommendedName>
        <fullName evidence="2">BD-FAE-like domain-containing protein</fullName>
    </recommendedName>
</protein>
<feature type="domain" description="BD-FAE-like" evidence="2">
    <location>
        <begin position="54"/>
        <end position="159"/>
    </location>
</feature>
<dbReference type="SUPFAM" id="SSF53474">
    <property type="entry name" value="alpha/beta-Hydrolases"/>
    <property type="match status" value="1"/>
</dbReference>
<dbReference type="PROSITE" id="PS51257">
    <property type="entry name" value="PROKAR_LIPOPROTEIN"/>
    <property type="match status" value="1"/>
</dbReference>
<evidence type="ECO:0000313" key="4">
    <source>
        <dbReference type="Proteomes" id="UP000238196"/>
    </source>
</evidence>
<dbReference type="OrthoDB" id="9771666at2"/>
<keyword evidence="1" id="KW-0378">Hydrolase</keyword>
<dbReference type="Pfam" id="PF20434">
    <property type="entry name" value="BD-FAE"/>
    <property type="match status" value="1"/>
</dbReference>